<dbReference type="AlphaFoldDB" id="A0A327W4S8"/>
<feature type="signal peptide" evidence="1">
    <location>
        <begin position="1"/>
        <end position="18"/>
    </location>
</feature>
<dbReference type="EMBL" id="QLMA01000002">
    <property type="protein sequence ID" value="RAJ85507.1"/>
    <property type="molecule type" value="Genomic_DNA"/>
</dbReference>
<dbReference type="InterPro" id="IPR045175">
    <property type="entry name" value="M28_fam"/>
</dbReference>
<accession>A0A327W4S8</accession>
<evidence type="ECO:0000313" key="3">
    <source>
        <dbReference type="EMBL" id="RAJ85507.1"/>
    </source>
</evidence>
<dbReference type="PANTHER" id="PTHR12147">
    <property type="entry name" value="METALLOPEPTIDASE M28 FAMILY MEMBER"/>
    <property type="match status" value="1"/>
</dbReference>
<proteinExistence type="predicted"/>
<dbReference type="GO" id="GO:0008235">
    <property type="term" value="F:metalloexopeptidase activity"/>
    <property type="evidence" value="ECO:0007669"/>
    <property type="project" value="InterPro"/>
</dbReference>
<dbReference type="Pfam" id="PF04389">
    <property type="entry name" value="Peptidase_M28"/>
    <property type="match status" value="1"/>
</dbReference>
<dbReference type="RefSeq" id="WP_111591161.1">
    <property type="nucleotide sequence ID" value="NZ_QLMA01000002.1"/>
</dbReference>
<keyword evidence="4" id="KW-1185">Reference proteome</keyword>
<dbReference type="PANTHER" id="PTHR12147:SF26">
    <property type="entry name" value="PEPTIDASE M28 DOMAIN-CONTAINING PROTEIN"/>
    <property type="match status" value="1"/>
</dbReference>
<feature type="chain" id="PRO_5016301452" evidence="1">
    <location>
        <begin position="19"/>
        <end position="300"/>
    </location>
</feature>
<dbReference type="InterPro" id="IPR007484">
    <property type="entry name" value="Peptidase_M28"/>
</dbReference>
<dbReference type="Gene3D" id="3.40.630.10">
    <property type="entry name" value="Zn peptidases"/>
    <property type="match status" value="1"/>
</dbReference>
<evidence type="ECO:0000256" key="1">
    <source>
        <dbReference type="SAM" id="SignalP"/>
    </source>
</evidence>
<reference evidence="3 4" key="1">
    <citation type="submission" date="2018-06" db="EMBL/GenBank/DDBJ databases">
        <title>Genomic Encyclopedia of Archaeal and Bacterial Type Strains, Phase II (KMG-II): from individual species to whole genera.</title>
        <authorList>
            <person name="Goeker M."/>
        </authorList>
    </citation>
    <scope>NUCLEOTIDE SEQUENCE [LARGE SCALE GENOMIC DNA]</scope>
    <source>
        <strain evidence="3 4">DSM 29821</strain>
    </source>
</reference>
<comment type="caution">
    <text evidence="3">The sequence shown here is derived from an EMBL/GenBank/DDBJ whole genome shotgun (WGS) entry which is preliminary data.</text>
</comment>
<evidence type="ECO:0000313" key="4">
    <source>
        <dbReference type="Proteomes" id="UP000249819"/>
    </source>
</evidence>
<keyword evidence="1" id="KW-0732">Signal</keyword>
<protein>
    <submittedName>
        <fullName evidence="3">Peptidase M28-like protein</fullName>
    </submittedName>
</protein>
<evidence type="ECO:0000259" key="2">
    <source>
        <dbReference type="Pfam" id="PF04389"/>
    </source>
</evidence>
<name>A0A327W4S8_9BACT</name>
<dbReference type="OrthoDB" id="9764939at2"/>
<gene>
    <name evidence="3" type="ORF">CLV59_102211</name>
</gene>
<dbReference type="SUPFAM" id="SSF53187">
    <property type="entry name" value="Zn-dependent exopeptidases"/>
    <property type="match status" value="1"/>
</dbReference>
<feature type="domain" description="Peptidase M28" evidence="2">
    <location>
        <begin position="87"/>
        <end position="283"/>
    </location>
</feature>
<dbReference type="Proteomes" id="UP000249819">
    <property type="component" value="Unassembled WGS sequence"/>
</dbReference>
<dbReference type="GO" id="GO:0006508">
    <property type="term" value="P:proteolysis"/>
    <property type="evidence" value="ECO:0007669"/>
    <property type="project" value="InterPro"/>
</dbReference>
<organism evidence="3 4">
    <name type="scientific">Chitinophaga dinghuensis</name>
    <dbReference type="NCBI Taxonomy" id="1539050"/>
    <lineage>
        <taxon>Bacteria</taxon>
        <taxon>Pseudomonadati</taxon>
        <taxon>Bacteroidota</taxon>
        <taxon>Chitinophagia</taxon>
        <taxon>Chitinophagales</taxon>
        <taxon>Chitinophagaceae</taxon>
        <taxon>Chitinophaga</taxon>
    </lineage>
</organism>
<sequence>MKWLLLCAGVLLTAPAIAQVDSSVLMKDIRTLSSDAYAGRKTGTPGSRKAQFYILDRFKEIGISAYHDSYEYPFYVKQGERNIMATNIYGYIPGQLPQAIVISAHYDHLGIGRHDAAATDSIFNGADDNASGIGGLLAIAKYFKAHPPKHTLIFLATDAEEMGLLGAKDFVEHPPVAKENMIMNLNMDMIAHNDKNELYACGPGVEPALKPYVEKVAATSDIKLIIGHDAPNTGHENWIPQSDQLPFYEAKIPFIYFGVEDHPDYHKVSDEYDRINHHFYYRSVVTILDVVRELDQNWGK</sequence>